<gene>
    <name evidence="3" type="primary">groES</name>
    <name evidence="3" type="synonym">groS</name>
    <name evidence="5" type="ORF">QX51_18495</name>
</gene>
<dbReference type="InterPro" id="IPR037124">
    <property type="entry name" value="Chaperonin_GroES_sf"/>
</dbReference>
<dbReference type="GO" id="GO:0005737">
    <property type="term" value="C:cytoplasm"/>
    <property type="evidence" value="ECO:0007669"/>
    <property type="project" value="UniProtKB-SubCell"/>
</dbReference>
<comment type="subcellular location">
    <subcellularLocation>
        <location evidence="3">Cytoplasm</location>
    </subcellularLocation>
</comment>
<dbReference type="SMART" id="SM00883">
    <property type="entry name" value="Cpn10"/>
    <property type="match status" value="1"/>
</dbReference>
<evidence type="ECO:0000256" key="2">
    <source>
        <dbReference type="ARBA" id="ARBA00023186"/>
    </source>
</evidence>
<dbReference type="PROSITE" id="PS00681">
    <property type="entry name" value="CHAPERONINS_CPN10"/>
    <property type="match status" value="1"/>
</dbReference>
<organism evidence="5 6">
    <name type="scientific">Terrisporobacter othiniensis</name>
    <dbReference type="NCBI Taxonomy" id="1577792"/>
    <lineage>
        <taxon>Bacteria</taxon>
        <taxon>Bacillati</taxon>
        <taxon>Bacillota</taxon>
        <taxon>Clostridia</taxon>
        <taxon>Peptostreptococcales</taxon>
        <taxon>Peptostreptococcaceae</taxon>
        <taxon>Terrisporobacter</taxon>
    </lineage>
</organism>
<dbReference type="SUPFAM" id="SSF50129">
    <property type="entry name" value="GroES-like"/>
    <property type="match status" value="1"/>
</dbReference>
<keyword evidence="3" id="KW-0963">Cytoplasm</keyword>
<dbReference type="NCBIfam" id="NF001531">
    <property type="entry name" value="PRK00364.2-2"/>
    <property type="match status" value="1"/>
</dbReference>
<comment type="function">
    <text evidence="3 4">Together with the chaperonin GroEL, plays an essential role in assisting protein folding. The GroEL-GroES system forms a nano-cage that allows encapsulation of the non-native substrate proteins and provides a physical environment optimized to promote and accelerate protein folding. GroES binds to the apical surface of the GroEL ring, thereby capping the opening of the GroEL channel.</text>
</comment>
<evidence type="ECO:0000256" key="1">
    <source>
        <dbReference type="ARBA" id="ARBA00006975"/>
    </source>
</evidence>
<dbReference type="GO" id="GO:0005524">
    <property type="term" value="F:ATP binding"/>
    <property type="evidence" value="ECO:0007669"/>
    <property type="project" value="InterPro"/>
</dbReference>
<dbReference type="Gene3D" id="2.30.33.40">
    <property type="entry name" value="GroES chaperonin"/>
    <property type="match status" value="1"/>
</dbReference>
<dbReference type="GO" id="GO:0051082">
    <property type="term" value="F:unfolded protein binding"/>
    <property type="evidence" value="ECO:0007669"/>
    <property type="project" value="TreeGrafter"/>
</dbReference>
<accession>A0A0B3VFJ7</accession>
<dbReference type="GO" id="GO:0044183">
    <property type="term" value="F:protein folding chaperone"/>
    <property type="evidence" value="ECO:0007669"/>
    <property type="project" value="InterPro"/>
</dbReference>
<evidence type="ECO:0000256" key="3">
    <source>
        <dbReference type="HAMAP-Rule" id="MF_00580"/>
    </source>
</evidence>
<comment type="subunit">
    <text evidence="3">Heptamer of 7 subunits arranged in a ring. Interacts with the chaperonin GroEL.</text>
</comment>
<dbReference type="PANTHER" id="PTHR10772">
    <property type="entry name" value="10 KDA HEAT SHOCK PROTEIN"/>
    <property type="match status" value="1"/>
</dbReference>
<dbReference type="CDD" id="cd00320">
    <property type="entry name" value="cpn10"/>
    <property type="match status" value="1"/>
</dbReference>
<dbReference type="HAMAP" id="MF_00580">
    <property type="entry name" value="CH10"/>
    <property type="match status" value="1"/>
</dbReference>
<reference evidence="5 6" key="1">
    <citation type="submission" date="2014-12" db="EMBL/GenBank/DDBJ databases">
        <title>Draft genome sequence of Terrisporobacter sp. 08-306576, isolated from the blood culture of a bacteremia patient.</title>
        <authorList>
            <person name="Lund L.C."/>
            <person name="Sydenham T.V."/>
            <person name="Hogh S.V."/>
            <person name="Skov M.N."/>
            <person name="Kemp M."/>
            <person name="Justesen U.S."/>
        </authorList>
    </citation>
    <scope>NUCLEOTIDE SEQUENCE [LARGE SCALE GENOMIC DNA]</scope>
    <source>
        <strain evidence="5 6">08-306576</strain>
    </source>
</reference>
<dbReference type="GO" id="GO:0046872">
    <property type="term" value="F:metal ion binding"/>
    <property type="evidence" value="ECO:0007669"/>
    <property type="project" value="TreeGrafter"/>
</dbReference>
<keyword evidence="2 3" id="KW-0143">Chaperone</keyword>
<protein>
    <recommendedName>
        <fullName evidence="3">Co-chaperonin GroES</fullName>
    </recommendedName>
    <alternativeName>
        <fullName evidence="3">10 kDa chaperonin</fullName>
    </alternativeName>
    <alternativeName>
        <fullName evidence="3">Chaperonin-10</fullName>
        <shortName evidence="3">Cpn10</shortName>
    </alternativeName>
</protein>
<dbReference type="InterPro" id="IPR020818">
    <property type="entry name" value="Chaperonin_GroES"/>
</dbReference>
<evidence type="ECO:0000313" key="6">
    <source>
        <dbReference type="Proteomes" id="UP000031189"/>
    </source>
</evidence>
<dbReference type="OrthoDB" id="9806791at2"/>
<evidence type="ECO:0000313" key="5">
    <source>
        <dbReference type="EMBL" id="KHS55571.1"/>
    </source>
</evidence>
<sequence length="94" mass="10302">MKIRPLADRVVIKKVEAEEKTASGIILPGSAKEQPQMAQVIEVGPGGFVDGNEVKMEVEVGDKVIYSKYAGNEVKIDSEEYIILRQSDILAVIE</sequence>
<dbReference type="InterPro" id="IPR018369">
    <property type="entry name" value="Chaprnonin_Cpn10_CS"/>
</dbReference>
<evidence type="ECO:0000256" key="4">
    <source>
        <dbReference type="RuleBase" id="RU000535"/>
    </source>
</evidence>
<name>A0A0B3VFJ7_9FIRM</name>
<dbReference type="EMBL" id="JWHR01000161">
    <property type="protein sequence ID" value="KHS55571.1"/>
    <property type="molecule type" value="Genomic_DNA"/>
</dbReference>
<proteinExistence type="inferred from homology"/>
<dbReference type="Proteomes" id="UP000031189">
    <property type="component" value="Unassembled WGS sequence"/>
</dbReference>
<dbReference type="Pfam" id="PF00166">
    <property type="entry name" value="Cpn10"/>
    <property type="match status" value="1"/>
</dbReference>
<dbReference type="RefSeq" id="WP_039681375.1">
    <property type="nucleotide sequence ID" value="NZ_JAWGXO010000017.1"/>
</dbReference>
<comment type="caution">
    <text evidence="5">The sequence shown here is derived from an EMBL/GenBank/DDBJ whole genome shotgun (WGS) entry which is preliminary data.</text>
</comment>
<dbReference type="NCBIfam" id="NF001533">
    <property type="entry name" value="PRK00364.2-4"/>
    <property type="match status" value="1"/>
</dbReference>
<dbReference type="STRING" id="1577792.QX51_18495"/>
<dbReference type="PANTHER" id="PTHR10772:SF58">
    <property type="entry name" value="CO-CHAPERONIN GROES"/>
    <property type="match status" value="1"/>
</dbReference>
<dbReference type="AlphaFoldDB" id="A0A0B3VFJ7"/>
<dbReference type="GO" id="GO:0051087">
    <property type="term" value="F:protein-folding chaperone binding"/>
    <property type="evidence" value="ECO:0007669"/>
    <property type="project" value="TreeGrafter"/>
</dbReference>
<keyword evidence="6" id="KW-1185">Reference proteome</keyword>
<dbReference type="PRINTS" id="PR00297">
    <property type="entry name" value="CHAPERONIN10"/>
</dbReference>
<comment type="similarity">
    <text evidence="1 3 4">Belongs to the GroES chaperonin family.</text>
</comment>
<dbReference type="FunFam" id="2.30.33.40:FF:000001">
    <property type="entry name" value="10 kDa chaperonin"/>
    <property type="match status" value="1"/>
</dbReference>
<dbReference type="InterPro" id="IPR011032">
    <property type="entry name" value="GroES-like_sf"/>
</dbReference>